<dbReference type="GO" id="GO:0005886">
    <property type="term" value="C:plasma membrane"/>
    <property type="evidence" value="ECO:0007669"/>
    <property type="project" value="UniProtKB-SubCell"/>
</dbReference>
<dbReference type="Pfam" id="PF13231">
    <property type="entry name" value="PMT_2"/>
    <property type="match status" value="1"/>
</dbReference>
<comment type="subcellular location">
    <subcellularLocation>
        <location evidence="1">Cell membrane</location>
        <topology evidence="1">Multi-pass membrane protein</topology>
    </subcellularLocation>
</comment>
<keyword evidence="7 8" id="KW-0472">Membrane</keyword>
<feature type="transmembrane region" description="Helical" evidence="8">
    <location>
        <begin position="9"/>
        <end position="27"/>
    </location>
</feature>
<dbReference type="GO" id="GO:0009103">
    <property type="term" value="P:lipopolysaccharide biosynthetic process"/>
    <property type="evidence" value="ECO:0007669"/>
    <property type="project" value="UniProtKB-ARBA"/>
</dbReference>
<feature type="transmembrane region" description="Helical" evidence="8">
    <location>
        <begin position="245"/>
        <end position="268"/>
    </location>
</feature>
<evidence type="ECO:0000256" key="6">
    <source>
        <dbReference type="ARBA" id="ARBA00022989"/>
    </source>
</evidence>
<evidence type="ECO:0000313" key="10">
    <source>
        <dbReference type="EMBL" id="VEN72601.1"/>
    </source>
</evidence>
<keyword evidence="3" id="KW-0328">Glycosyltransferase</keyword>
<feature type="transmembrane region" description="Helical" evidence="8">
    <location>
        <begin position="305"/>
        <end position="323"/>
    </location>
</feature>
<feature type="transmembrane region" description="Helical" evidence="8">
    <location>
        <begin position="194"/>
        <end position="213"/>
    </location>
</feature>
<evidence type="ECO:0000259" key="9">
    <source>
        <dbReference type="Pfam" id="PF13231"/>
    </source>
</evidence>
<dbReference type="EMBL" id="CAACVI010000001">
    <property type="protein sequence ID" value="VEN72601.1"/>
    <property type="molecule type" value="Genomic_DNA"/>
</dbReference>
<feature type="transmembrane region" description="Helical" evidence="8">
    <location>
        <begin position="47"/>
        <end position="69"/>
    </location>
</feature>
<organism evidence="10">
    <name type="scientific">uncultured Desulfobacteraceae bacterium</name>
    <dbReference type="NCBI Taxonomy" id="218296"/>
    <lineage>
        <taxon>Bacteria</taxon>
        <taxon>Pseudomonadati</taxon>
        <taxon>Thermodesulfobacteriota</taxon>
        <taxon>Desulfobacteria</taxon>
        <taxon>Desulfobacterales</taxon>
        <taxon>Desulfobacteraceae</taxon>
        <taxon>environmental samples</taxon>
    </lineage>
</organism>
<keyword evidence="6 8" id="KW-1133">Transmembrane helix</keyword>
<reference evidence="10" key="1">
    <citation type="submission" date="2019-01" db="EMBL/GenBank/DDBJ databases">
        <authorList>
            <consortium name="Genoscope - CEA"/>
            <person name="William W."/>
        </authorList>
    </citation>
    <scope>NUCLEOTIDE SEQUENCE</scope>
    <source>
        <strain evidence="10">CR-1</strain>
    </source>
</reference>
<dbReference type="PANTHER" id="PTHR33908">
    <property type="entry name" value="MANNOSYLTRANSFERASE YKCB-RELATED"/>
    <property type="match status" value="1"/>
</dbReference>
<sequence>MIEDNDKKYFRAAVIWILCCAVFRFFYSQTFPLAPDEANYWQWSRHLAMGYHDQAPLLAWAIKCGTLLLGHSEMGVRLPSVLSMLAASLFLAAISGRWISKKAAFYTALLTQGIPEFNVGGLLATPDGLQAAAWAGAVYHGAAAYEKDEWRQWLACGFWFGFGMLSKYTMVLFLPSAFLYGLLSSPRRKRLAGIRPYAGVALGLLMFAPVVIWNAQNDWNSLRHVAYIGGANESPALHWRYIGDFFASQAALLSPLVFILVLAAWGRFLWKREMMKNETLSFLFFTSFPMFAFFTLLSLHTRVYGNWPGAAYLSASVMVAAFFSRASRPFSPAGEPGPGRQRIWKWAVATACLFSGLILLHTAWPVLPVPGKLDRTATEISGWPQAGARAHEILKTMPAPENAFVFGLSYQMASELAFYVPGRPRTVSINRWKRPNVYDYWQNDADLMGRNAVGVTERPGDHLARLGQVFERVEPAGELDIFRKPVFYPRRSDKEPVKTYYFYRAYGFKGGTRWLPPNPSDIRVSKSR</sequence>
<gene>
    <name evidence="10" type="ORF">EPICR_10100</name>
</gene>
<protein>
    <recommendedName>
        <fullName evidence="9">Glycosyltransferase RgtA/B/C/D-like domain-containing protein</fullName>
    </recommendedName>
</protein>
<accession>A0A484HBC5</accession>
<keyword evidence="4" id="KW-0808">Transferase</keyword>
<feature type="domain" description="Glycosyltransferase RgtA/B/C/D-like" evidence="9">
    <location>
        <begin position="53"/>
        <end position="213"/>
    </location>
</feature>
<dbReference type="GO" id="GO:0016763">
    <property type="term" value="F:pentosyltransferase activity"/>
    <property type="evidence" value="ECO:0007669"/>
    <property type="project" value="TreeGrafter"/>
</dbReference>
<evidence type="ECO:0000256" key="1">
    <source>
        <dbReference type="ARBA" id="ARBA00004651"/>
    </source>
</evidence>
<evidence type="ECO:0000256" key="3">
    <source>
        <dbReference type="ARBA" id="ARBA00022676"/>
    </source>
</evidence>
<dbReference type="InterPro" id="IPR038731">
    <property type="entry name" value="RgtA/B/C-like"/>
</dbReference>
<feature type="transmembrane region" description="Helical" evidence="8">
    <location>
        <begin position="280"/>
        <end position="299"/>
    </location>
</feature>
<dbReference type="InterPro" id="IPR050297">
    <property type="entry name" value="LipidA_mod_glycosyltrf_83"/>
</dbReference>
<feature type="transmembrane region" description="Helical" evidence="8">
    <location>
        <begin position="81"/>
        <end position="100"/>
    </location>
</feature>
<proteinExistence type="predicted"/>
<evidence type="ECO:0000256" key="4">
    <source>
        <dbReference type="ARBA" id="ARBA00022679"/>
    </source>
</evidence>
<evidence type="ECO:0000256" key="5">
    <source>
        <dbReference type="ARBA" id="ARBA00022692"/>
    </source>
</evidence>
<dbReference type="AlphaFoldDB" id="A0A484HBC5"/>
<feature type="transmembrane region" description="Helical" evidence="8">
    <location>
        <begin position="158"/>
        <end position="182"/>
    </location>
</feature>
<evidence type="ECO:0000256" key="7">
    <source>
        <dbReference type="ARBA" id="ARBA00023136"/>
    </source>
</evidence>
<name>A0A484HBC5_9BACT</name>
<evidence type="ECO:0000256" key="8">
    <source>
        <dbReference type="SAM" id="Phobius"/>
    </source>
</evidence>
<dbReference type="PANTHER" id="PTHR33908:SF11">
    <property type="entry name" value="MEMBRANE PROTEIN"/>
    <property type="match status" value="1"/>
</dbReference>
<feature type="transmembrane region" description="Helical" evidence="8">
    <location>
        <begin position="343"/>
        <end position="364"/>
    </location>
</feature>
<keyword evidence="2" id="KW-1003">Cell membrane</keyword>
<keyword evidence="5 8" id="KW-0812">Transmembrane</keyword>
<evidence type="ECO:0000256" key="2">
    <source>
        <dbReference type="ARBA" id="ARBA00022475"/>
    </source>
</evidence>